<comment type="cofactor">
    <cofactor evidence="2">
        <name>Mg(2+)</name>
        <dbReference type="ChEBI" id="CHEBI:18420"/>
    </cofactor>
</comment>
<dbReference type="InterPro" id="IPR042112">
    <property type="entry name" value="P_AcTrfase_dom2"/>
</dbReference>
<dbReference type="InterPro" id="IPR012301">
    <property type="entry name" value="Malic_N_dom"/>
</dbReference>
<reference evidence="14 15" key="1">
    <citation type="submission" date="2015-01" db="EMBL/GenBank/DDBJ databases">
        <title>Genome Sequence of Magnetospirillum magnetotacticum Strain MS-1.</title>
        <authorList>
            <person name="Marinov G.K."/>
            <person name="Smalley M.D."/>
            <person name="DeSalvo G."/>
        </authorList>
    </citation>
    <scope>NUCLEOTIDE SEQUENCE [LARGE SCALE GENOMIC DNA]</scope>
    <source>
        <strain evidence="14 15">MS-1</strain>
    </source>
</reference>
<dbReference type="Pfam" id="PF00390">
    <property type="entry name" value="malic"/>
    <property type="match status" value="1"/>
</dbReference>
<feature type="active site" description="Proton acceptor" evidence="8">
    <location>
        <position position="110"/>
    </location>
</feature>
<organism evidence="14 15">
    <name type="scientific">Paramagnetospirillum magnetotacticum MS-1</name>
    <dbReference type="NCBI Taxonomy" id="272627"/>
    <lineage>
        <taxon>Bacteria</taxon>
        <taxon>Pseudomonadati</taxon>
        <taxon>Pseudomonadota</taxon>
        <taxon>Alphaproteobacteria</taxon>
        <taxon>Rhodospirillales</taxon>
        <taxon>Magnetospirillaceae</taxon>
        <taxon>Paramagnetospirillum</taxon>
    </lineage>
</organism>
<dbReference type="Proteomes" id="UP000031971">
    <property type="component" value="Unassembled WGS sequence"/>
</dbReference>
<dbReference type="Pfam" id="PF03949">
    <property type="entry name" value="Malic_M"/>
    <property type="match status" value="1"/>
</dbReference>
<evidence type="ECO:0000256" key="11">
    <source>
        <dbReference type="SAM" id="MobiDB-lite"/>
    </source>
</evidence>
<evidence type="ECO:0000256" key="10">
    <source>
        <dbReference type="PIRSR" id="PIRSR036684-3"/>
    </source>
</evidence>
<keyword evidence="15" id="KW-1185">Reference proteome</keyword>
<dbReference type="GO" id="GO:0046872">
    <property type="term" value="F:metal ion binding"/>
    <property type="evidence" value="ECO:0007669"/>
    <property type="project" value="UniProtKB-KW"/>
</dbReference>
<dbReference type="InterPro" id="IPR046346">
    <property type="entry name" value="Aminoacid_DH-like_N_sf"/>
</dbReference>
<dbReference type="OrthoDB" id="9805787at2"/>
<dbReference type="GO" id="GO:0016746">
    <property type="term" value="F:acyltransferase activity"/>
    <property type="evidence" value="ECO:0007669"/>
    <property type="project" value="InterPro"/>
</dbReference>
<dbReference type="InterPro" id="IPR042113">
    <property type="entry name" value="P_AcTrfase_dom1"/>
</dbReference>
<evidence type="ECO:0000256" key="8">
    <source>
        <dbReference type="PIRSR" id="PIRSR036684-1"/>
    </source>
</evidence>
<dbReference type="GO" id="GO:0006108">
    <property type="term" value="P:malate metabolic process"/>
    <property type="evidence" value="ECO:0007669"/>
    <property type="project" value="InterPro"/>
</dbReference>
<dbReference type="InterPro" id="IPR045213">
    <property type="entry name" value="Malic_NAD-bd_bact_type"/>
</dbReference>
<dbReference type="FunFam" id="3.40.50.10380:FF:000003">
    <property type="entry name" value="NADP-dependent malic enzyme"/>
    <property type="match status" value="1"/>
</dbReference>
<protein>
    <submittedName>
        <fullName evidence="14">NADP-dependent malic enzyme</fullName>
    </submittedName>
</protein>
<evidence type="ECO:0000256" key="6">
    <source>
        <dbReference type="ARBA" id="ARBA00023002"/>
    </source>
</evidence>
<dbReference type="EMBL" id="JXSL01000030">
    <property type="protein sequence ID" value="KIL98183.1"/>
    <property type="molecule type" value="Genomic_DNA"/>
</dbReference>
<dbReference type="STRING" id="272627.CCC_01244"/>
<comment type="cofactor">
    <cofactor evidence="1">
        <name>Mn(2+)</name>
        <dbReference type="ChEBI" id="CHEBI:29035"/>
    </cofactor>
</comment>
<dbReference type="InterPro" id="IPR051674">
    <property type="entry name" value="Malate_Decarboxylase"/>
</dbReference>
<dbReference type="InterPro" id="IPR037062">
    <property type="entry name" value="Malic_N_dom_sf"/>
</dbReference>
<dbReference type="InterPro" id="IPR036291">
    <property type="entry name" value="NAD(P)-bd_dom_sf"/>
</dbReference>
<evidence type="ECO:0000313" key="15">
    <source>
        <dbReference type="Proteomes" id="UP000031971"/>
    </source>
</evidence>
<gene>
    <name evidence="14" type="ORF">CCC_01244</name>
</gene>
<sequence>MASNFHSEVSRNADSKGTDALERDTLLMHSSGRPGKIEVVPTKPLATQRDLSLAYSPGVAFPCLHIARDPSLAYDYTAKGNLVAVISNGTAVLGLGDLGALASKPVMEGKAVLFKRFADVDSIDLEVDTRDVEEFIAAVRYLGPSFGGINLEDIKAPECFIIEQRLRELMPIPVFHDDQHGTAIISAAGLINALDLTGRDISTVKVVVNGAGAAGIACIELAKAMGVRHENVTLCDTKGTIYQGRTEGMNQWKSAHAVPTKARTLAEALEGADVFYGLSVKGAVTPEMVASMAPRPIIFAMANPDPEITPEEVKSVRSDAIVATGRSDYPNQINNVLGFPYIFRGALDVRASTINDSMKIAAARAIAALAREDVPDEVDAAYSGRRLRYGPDYIIPVPFDPRLIASIPPAVAKAAMDSGVARKPIIDMGAYKRELSARLDPASAGMQTITEAVKANPKRVVFAEGEEEKQIRAAVAFANAGLGHPILLGREDRIRETMKNIGLPAAESLDIINSRISPRTKAYTDMLYARLQRRGALYRDVQRLVNQERNIFGSLMVQSGDADAMVTGLTRNYWQAFEEIKKVIDPTPGELLFGMTVFVVKGKLVFMADTTVMETPTPQQLADIAVQTAHKARQMGHEPRVAMISYSNFGNPSNERADRVREAVGILDSRKVDFVYDGEMAADVALDPDLLSHFPFCRLKEPANVLVMPGLYSATIASKLLQKLGGVSVIGPILVGLSKPVQITSMDATANDIVNMAVLASYDAVR</sequence>
<proteinExistence type="inferred from homology"/>
<dbReference type="Gene3D" id="3.40.50.10750">
    <property type="entry name" value="Isocitrate/Isopropylmalate dehydrogenase-like"/>
    <property type="match status" value="1"/>
</dbReference>
<dbReference type="FunFam" id="3.40.50.720:FF:000095">
    <property type="entry name" value="NADP-dependent malic enzyme"/>
    <property type="match status" value="1"/>
</dbReference>
<dbReference type="CDD" id="cd05311">
    <property type="entry name" value="NAD_bind_2_malic_enz"/>
    <property type="match status" value="1"/>
</dbReference>
<evidence type="ECO:0000256" key="5">
    <source>
        <dbReference type="ARBA" id="ARBA00022723"/>
    </source>
</evidence>
<dbReference type="RefSeq" id="WP_009870871.1">
    <property type="nucleotide sequence ID" value="NZ_JXSL01000030.1"/>
</dbReference>
<feature type="binding site" evidence="10">
    <location>
        <begin position="92"/>
        <end position="99"/>
    </location>
    <ligand>
        <name>NADP(+)</name>
        <dbReference type="ChEBI" id="CHEBI:58349"/>
    </ligand>
</feature>
<dbReference type="PIRSF" id="PIRSF036684">
    <property type="entry name" value="ME_PTA"/>
    <property type="match status" value="1"/>
</dbReference>
<evidence type="ECO:0000256" key="1">
    <source>
        <dbReference type="ARBA" id="ARBA00001936"/>
    </source>
</evidence>
<dbReference type="SMART" id="SM00919">
    <property type="entry name" value="Malic_M"/>
    <property type="match status" value="1"/>
</dbReference>
<dbReference type="InterPro" id="IPR002505">
    <property type="entry name" value="PTA_PTB"/>
</dbReference>
<feature type="domain" description="Malic enzyme N-terminal" evidence="13">
    <location>
        <begin position="34"/>
        <end position="167"/>
    </location>
</feature>
<feature type="binding site" evidence="9">
    <location>
        <position position="152"/>
    </location>
    <ligand>
        <name>a divalent metal cation</name>
        <dbReference type="ChEBI" id="CHEBI:60240"/>
    </ligand>
</feature>
<comment type="similarity">
    <text evidence="3">In the N-terminal section; belongs to the malic enzymes family.</text>
</comment>
<evidence type="ECO:0000256" key="4">
    <source>
        <dbReference type="ARBA" id="ARBA00008756"/>
    </source>
</evidence>
<evidence type="ECO:0000259" key="13">
    <source>
        <dbReference type="SMART" id="SM01274"/>
    </source>
</evidence>
<feature type="binding site" evidence="10">
    <location>
        <position position="303"/>
    </location>
    <ligand>
        <name>a divalent metal cation</name>
        <dbReference type="ChEBI" id="CHEBI:60240"/>
    </ligand>
</feature>
<accession>A0A0C2YSS6</accession>
<evidence type="ECO:0000256" key="2">
    <source>
        <dbReference type="ARBA" id="ARBA00001946"/>
    </source>
</evidence>
<feature type="binding site" evidence="9">
    <location>
        <position position="153"/>
    </location>
    <ligand>
        <name>a divalent metal cation</name>
        <dbReference type="ChEBI" id="CHEBI:60240"/>
    </ligand>
</feature>
<evidence type="ECO:0000256" key="7">
    <source>
        <dbReference type="ARBA" id="ARBA00023268"/>
    </source>
</evidence>
<dbReference type="PROSITE" id="PS00331">
    <property type="entry name" value="MALIC_ENZYMES"/>
    <property type="match status" value="1"/>
</dbReference>
<evidence type="ECO:0000259" key="12">
    <source>
        <dbReference type="SMART" id="SM00919"/>
    </source>
</evidence>
<dbReference type="PANTHER" id="PTHR43237:SF4">
    <property type="entry name" value="NADP-DEPENDENT MALIC ENZYME"/>
    <property type="match status" value="1"/>
</dbReference>
<dbReference type="GO" id="GO:0051287">
    <property type="term" value="F:NAD binding"/>
    <property type="evidence" value="ECO:0007669"/>
    <property type="project" value="InterPro"/>
</dbReference>
<feature type="region of interest" description="Disordered" evidence="11">
    <location>
        <begin position="1"/>
        <end position="20"/>
    </location>
</feature>
<dbReference type="InterPro" id="IPR012188">
    <property type="entry name" value="ME_PTA"/>
</dbReference>
<feature type="domain" description="Malic enzyme NAD-binding" evidence="12">
    <location>
        <begin position="179"/>
        <end position="416"/>
    </location>
</feature>
<dbReference type="SMART" id="SM01274">
    <property type="entry name" value="malic"/>
    <property type="match status" value="1"/>
</dbReference>
<dbReference type="GO" id="GO:0004470">
    <property type="term" value="F:malic enzyme activity"/>
    <property type="evidence" value="ECO:0007669"/>
    <property type="project" value="InterPro"/>
</dbReference>
<dbReference type="Gene3D" id="3.40.50.720">
    <property type="entry name" value="NAD(P)-binding Rossmann-like Domain"/>
    <property type="match status" value="1"/>
</dbReference>
<dbReference type="AlphaFoldDB" id="A0A0C2YSS6"/>
<keyword evidence="7" id="KW-0511">Multifunctional enzyme</keyword>
<dbReference type="SUPFAM" id="SSF53659">
    <property type="entry name" value="Isocitrate/Isopropylmalate dehydrogenase-like"/>
    <property type="match status" value="1"/>
</dbReference>
<dbReference type="SUPFAM" id="SSF53223">
    <property type="entry name" value="Aminoacid dehydrogenase-like, N-terminal domain"/>
    <property type="match status" value="1"/>
</dbReference>
<dbReference type="Gene3D" id="3.40.50.10380">
    <property type="entry name" value="Malic enzyme, N-terminal domain"/>
    <property type="match status" value="1"/>
</dbReference>
<evidence type="ECO:0000256" key="9">
    <source>
        <dbReference type="PIRSR" id="PIRSR036684-2"/>
    </source>
</evidence>
<feature type="compositionally biased region" description="Basic and acidic residues" evidence="11">
    <location>
        <begin position="8"/>
        <end position="20"/>
    </location>
</feature>
<dbReference type="InterPro" id="IPR012302">
    <property type="entry name" value="Malic_NAD-bd"/>
</dbReference>
<dbReference type="Gene3D" id="3.40.50.10950">
    <property type="match status" value="1"/>
</dbReference>
<comment type="similarity">
    <text evidence="4">In the C-terminal section; belongs to the phosphate acetyltransferase and butyryltransferase family.</text>
</comment>
<dbReference type="PANTHER" id="PTHR43237">
    <property type="entry name" value="NADP-DEPENDENT MALIC ENZYME"/>
    <property type="match status" value="1"/>
</dbReference>
<feature type="binding site" evidence="10">
    <location>
        <position position="178"/>
    </location>
    <ligand>
        <name>a divalent metal cation</name>
        <dbReference type="ChEBI" id="CHEBI:60240"/>
    </ligand>
</feature>
<comment type="caution">
    <text evidence="14">The sequence shown here is derived from an EMBL/GenBank/DDBJ whole genome shotgun (WGS) entry which is preliminary data.</text>
</comment>
<evidence type="ECO:0000313" key="14">
    <source>
        <dbReference type="EMBL" id="KIL98183.1"/>
    </source>
</evidence>
<dbReference type="GO" id="GO:0016616">
    <property type="term" value="F:oxidoreductase activity, acting on the CH-OH group of donors, NAD or NADP as acceptor"/>
    <property type="evidence" value="ECO:0007669"/>
    <property type="project" value="InterPro"/>
</dbReference>
<keyword evidence="6" id="KW-0560">Oxidoreductase</keyword>
<dbReference type="InterPro" id="IPR015884">
    <property type="entry name" value="Malic_enzyme_CS"/>
</dbReference>
<keyword evidence="5 9" id="KW-0479">Metal-binding</keyword>
<dbReference type="Pfam" id="PF01515">
    <property type="entry name" value="PTA_PTB"/>
    <property type="match status" value="1"/>
</dbReference>
<dbReference type="SUPFAM" id="SSF51735">
    <property type="entry name" value="NAD(P)-binding Rossmann-fold domains"/>
    <property type="match status" value="1"/>
</dbReference>
<evidence type="ECO:0000256" key="3">
    <source>
        <dbReference type="ARBA" id="ARBA00007686"/>
    </source>
</evidence>
<name>A0A0C2YSS6_PARME</name>
<keyword evidence="10" id="KW-0521">NADP</keyword>